<dbReference type="Proteomes" id="UP000763641">
    <property type="component" value="Unassembled WGS sequence"/>
</dbReference>
<sequence>MASITDPARELSEISGFFAIQSSLTADQIIQQSTGIEPWSTDFLKLILCIHERADVLTKVIPLSSLDDDLVVKALEDISSIKDAFTPKKLRIASNQASSTAAVLKEHGRSLQYLSATVREKINYPRYTDEEVTEFIGLVDAYLNELAASNDVPLVVRHSLGDGMSLLRFRLQHVKWLGSGYALASLREIMEVYDRAAANDDLMSNPDAEAFVRGFGAIVARLVAVTKSATEYKDAGGVIWSGYKLVSAVTTPYLLGSNLLGH</sequence>
<evidence type="ECO:0000313" key="2">
    <source>
        <dbReference type="Proteomes" id="UP000763641"/>
    </source>
</evidence>
<name>A0ABS2D882_9SPHN</name>
<dbReference type="EMBL" id="JAFEMC010000003">
    <property type="protein sequence ID" value="MBM6577136.1"/>
    <property type="molecule type" value="Genomic_DNA"/>
</dbReference>
<organism evidence="1 2">
    <name type="scientific">Sphingomonas longa</name>
    <dbReference type="NCBI Taxonomy" id="2778730"/>
    <lineage>
        <taxon>Bacteria</taxon>
        <taxon>Pseudomonadati</taxon>
        <taxon>Pseudomonadota</taxon>
        <taxon>Alphaproteobacteria</taxon>
        <taxon>Sphingomonadales</taxon>
        <taxon>Sphingomonadaceae</taxon>
        <taxon>Sphingomonas</taxon>
    </lineage>
</organism>
<evidence type="ECO:0000313" key="1">
    <source>
        <dbReference type="EMBL" id="MBM6577136.1"/>
    </source>
</evidence>
<comment type="caution">
    <text evidence="1">The sequence shown here is derived from an EMBL/GenBank/DDBJ whole genome shotgun (WGS) entry which is preliminary data.</text>
</comment>
<reference evidence="1 2" key="1">
    <citation type="submission" date="2020-12" db="EMBL/GenBank/DDBJ databases">
        <title>Sphingomonas sp.</title>
        <authorList>
            <person name="Kim M.K."/>
        </authorList>
    </citation>
    <scope>NUCLEOTIDE SEQUENCE [LARGE SCALE GENOMIC DNA]</scope>
    <source>
        <strain evidence="1 2">BT552</strain>
    </source>
</reference>
<dbReference type="RefSeq" id="WP_204199234.1">
    <property type="nucleotide sequence ID" value="NZ_JAFEMC010000003.1"/>
</dbReference>
<protein>
    <submittedName>
        <fullName evidence="1">Uncharacterized protein</fullName>
    </submittedName>
</protein>
<accession>A0ABS2D882</accession>
<gene>
    <name evidence="1" type="ORF">ILT43_12205</name>
</gene>
<keyword evidence="2" id="KW-1185">Reference proteome</keyword>
<proteinExistence type="predicted"/>